<dbReference type="SUPFAM" id="SSF53383">
    <property type="entry name" value="PLP-dependent transferases"/>
    <property type="match status" value="1"/>
</dbReference>
<dbReference type="InterPro" id="IPR009288">
    <property type="entry name" value="AIG2-like_dom"/>
</dbReference>
<accession>A0A8H2XF13</accession>
<dbReference type="Pfam" id="PF00266">
    <property type="entry name" value="Aminotran_5"/>
    <property type="match status" value="1"/>
</dbReference>
<keyword evidence="1" id="KW-0663">Pyridoxal phosphate</keyword>
<evidence type="ECO:0000256" key="1">
    <source>
        <dbReference type="ARBA" id="ARBA00022898"/>
    </source>
</evidence>
<proteinExistence type="predicted"/>
<dbReference type="Pfam" id="PF06094">
    <property type="entry name" value="GGACT"/>
    <property type="match status" value="1"/>
</dbReference>
<dbReference type="CDD" id="cd06661">
    <property type="entry name" value="GGCT_like"/>
    <property type="match status" value="1"/>
</dbReference>
<dbReference type="Proteomes" id="UP000663841">
    <property type="component" value="Unassembled WGS sequence"/>
</dbReference>
<dbReference type="InterPro" id="IPR036568">
    <property type="entry name" value="GGCT-like_sf"/>
</dbReference>
<dbReference type="InterPro" id="IPR000192">
    <property type="entry name" value="Aminotrans_V_dom"/>
</dbReference>
<dbReference type="Gene3D" id="3.90.1150.10">
    <property type="entry name" value="Aspartate Aminotransferase, domain 1"/>
    <property type="match status" value="1"/>
</dbReference>
<dbReference type="InterPro" id="IPR015422">
    <property type="entry name" value="PyrdxlP-dep_Trfase_small"/>
</dbReference>
<name>A0A8H2XF13_9AGAM</name>
<sequence>MSNRTNGTNETASAFFYGTLMHPAVLKRVIGNDASHLRAAPASFTRHHVRSCDYPAIVPYNVGAVLLNRELNRDERCVRGVIVSGLRPEDVACLDIFEGDEYNRITVEAHPIVPLAPISPTFTQTLLSASSELPAELPPALKVETYVWIAGTSRLEPVVWAYDTFVKEKLWKWAGSGADGNEYYEEVDRRRDMNGVIVVPSGGEGTLKPDYAFGHNMLQHFMFDKGYINLNHGSYGSLPRSVFDKCVELSKRIEGRPDSFHRREYQPELLDVRARLAKLLNCNVNECAITNNTTHGVHTIINNFDWREDDILVSFSTTYGAVSKICEYTSDKLPHPQHISIPLTFPVSHKAIIEEFRQKLRDIPRRDGQTIVAIIDALASNPGVLLPWEEMAKICKEEAVYSLIDAAHAIGQIPLDLSRSNPDFFVSNCHKWLYAKRGSAVVYVAKRQVSKTDNLLEVLTTCQRNQGIIRSSFPTSHAYISLKSGKETDIAAQFEWTGTIDFVPFLSIKYALEFREAIGGEKYINDYCHTLATNGGAKLAEILKTRVMETEGNELTVNMVNVQLPLDAPAGISSKELGRIFRLIIDRLLDEHNVFAAIYIHDNHWWTRCSAQIWNEEFDFIHLGRAFLKICEEVQPILKTLPRSDTSALNEELVAMSLRAKEI</sequence>
<evidence type="ECO:0008006" key="6">
    <source>
        <dbReference type="Google" id="ProtNLM"/>
    </source>
</evidence>
<reference evidence="4" key="1">
    <citation type="submission" date="2021-01" db="EMBL/GenBank/DDBJ databases">
        <authorList>
            <person name="Kaushik A."/>
        </authorList>
    </citation>
    <scope>NUCLEOTIDE SEQUENCE</scope>
    <source>
        <strain evidence="4">AG3-T5</strain>
    </source>
</reference>
<dbReference type="PANTHER" id="PTHR43092:SF2">
    <property type="entry name" value="HERCYNYLCYSTEINE SULFOXIDE LYASE"/>
    <property type="match status" value="1"/>
</dbReference>
<dbReference type="AlphaFoldDB" id="A0A8H2XF13"/>
<evidence type="ECO:0000313" key="4">
    <source>
        <dbReference type="EMBL" id="CAE6423505.1"/>
    </source>
</evidence>
<feature type="domain" description="Gamma-glutamylcyclotransferase AIG2-like" evidence="3">
    <location>
        <begin position="15"/>
        <end position="108"/>
    </location>
</feature>
<dbReference type="SUPFAM" id="SSF110857">
    <property type="entry name" value="Gamma-glutamyl cyclotransferase-like"/>
    <property type="match status" value="1"/>
</dbReference>
<dbReference type="PANTHER" id="PTHR43092">
    <property type="entry name" value="L-CYSTEINE DESULFHYDRASE"/>
    <property type="match status" value="1"/>
</dbReference>
<evidence type="ECO:0000259" key="2">
    <source>
        <dbReference type="Pfam" id="PF00266"/>
    </source>
</evidence>
<dbReference type="EMBL" id="CAJMWW010000078">
    <property type="protein sequence ID" value="CAE6423505.1"/>
    <property type="molecule type" value="Genomic_DNA"/>
</dbReference>
<comment type="caution">
    <text evidence="4">The sequence shown here is derived from an EMBL/GenBank/DDBJ whole genome shotgun (WGS) entry which is preliminary data.</text>
</comment>
<protein>
    <recommendedName>
        <fullName evidence="6">Aminotransferase class V domain-containing protein</fullName>
    </recommendedName>
</protein>
<feature type="domain" description="Aminotransferase class V" evidence="2">
    <location>
        <begin position="238"/>
        <end position="562"/>
    </location>
</feature>
<evidence type="ECO:0000313" key="5">
    <source>
        <dbReference type="Proteomes" id="UP000663841"/>
    </source>
</evidence>
<organism evidence="4 5">
    <name type="scientific">Rhizoctonia solani</name>
    <dbReference type="NCBI Taxonomy" id="456999"/>
    <lineage>
        <taxon>Eukaryota</taxon>
        <taxon>Fungi</taxon>
        <taxon>Dikarya</taxon>
        <taxon>Basidiomycota</taxon>
        <taxon>Agaricomycotina</taxon>
        <taxon>Agaricomycetes</taxon>
        <taxon>Cantharellales</taxon>
        <taxon>Ceratobasidiaceae</taxon>
        <taxon>Rhizoctonia</taxon>
    </lineage>
</organism>
<dbReference type="InterPro" id="IPR013024">
    <property type="entry name" value="GGCT-like"/>
</dbReference>
<evidence type="ECO:0000259" key="3">
    <source>
        <dbReference type="Pfam" id="PF06094"/>
    </source>
</evidence>
<dbReference type="Gene3D" id="3.10.490.10">
    <property type="entry name" value="Gamma-glutamyl cyclotransferase-like"/>
    <property type="match status" value="1"/>
</dbReference>
<dbReference type="InterPro" id="IPR015424">
    <property type="entry name" value="PyrdxlP-dep_Trfase"/>
</dbReference>
<gene>
    <name evidence="4" type="ORF">RDB_LOCUS50996</name>
</gene>
<dbReference type="InterPro" id="IPR015421">
    <property type="entry name" value="PyrdxlP-dep_Trfase_major"/>
</dbReference>
<dbReference type="Gene3D" id="3.40.640.10">
    <property type="entry name" value="Type I PLP-dependent aspartate aminotransferase-like (Major domain)"/>
    <property type="match status" value="1"/>
</dbReference>